<evidence type="ECO:0000313" key="2">
    <source>
        <dbReference type="EMBL" id="KAJ3580522.1"/>
    </source>
</evidence>
<dbReference type="Proteomes" id="UP001148614">
    <property type="component" value="Unassembled WGS sequence"/>
</dbReference>
<evidence type="ECO:0000256" key="1">
    <source>
        <dbReference type="SAM" id="SignalP"/>
    </source>
</evidence>
<accession>A0A9W8TQW0</accession>
<sequence length="289" mass="33505">MAPRARRALGWRADIVLQLVIPACPAYQEEGKKASSTEPQTNDYESDLLHQKQTKKTFLDKYYLSHWGQWAGTSVVCAGPDLSWGSYPPGVLSDEQLGELNRVNTDSLVWREWYAPEPQRVLLRKMIQRDIDAFMESERKLVFADPLPGVLFCHSRFDIRKRLPNDQRWVLRNLTTKQIVRSEAIAISREHAKGPLIEGIGFGEVLWSLTCWKGSAKRGRTSISEGVWAGHCFDITMLSRHYAETCAREWTDASEEVRKHITAIWEAEHGQNWREIVSNDWSRRYYDYY</sequence>
<evidence type="ECO:0000313" key="3">
    <source>
        <dbReference type="Proteomes" id="UP001148614"/>
    </source>
</evidence>
<feature type="chain" id="PRO_5040928814" evidence="1">
    <location>
        <begin position="27"/>
        <end position="289"/>
    </location>
</feature>
<proteinExistence type="predicted"/>
<protein>
    <submittedName>
        <fullName evidence="2">Uncharacterized protein</fullName>
    </submittedName>
</protein>
<dbReference type="AlphaFoldDB" id="A0A9W8TQW0"/>
<keyword evidence="1" id="KW-0732">Signal</keyword>
<dbReference type="VEuPathDB" id="FungiDB:F4678DRAFT_471294"/>
<gene>
    <name evidence="2" type="ORF">NPX13_g31</name>
</gene>
<keyword evidence="3" id="KW-1185">Reference proteome</keyword>
<dbReference type="EMBL" id="JANPWZ010000002">
    <property type="protein sequence ID" value="KAJ3580522.1"/>
    <property type="molecule type" value="Genomic_DNA"/>
</dbReference>
<reference evidence="2" key="1">
    <citation type="submission" date="2022-07" db="EMBL/GenBank/DDBJ databases">
        <title>Genome Sequence of Xylaria arbuscula.</title>
        <authorList>
            <person name="Buettner E."/>
        </authorList>
    </citation>
    <scope>NUCLEOTIDE SEQUENCE</scope>
    <source>
        <strain evidence="2">VT107</strain>
    </source>
</reference>
<organism evidence="2 3">
    <name type="scientific">Xylaria arbuscula</name>
    <dbReference type="NCBI Taxonomy" id="114810"/>
    <lineage>
        <taxon>Eukaryota</taxon>
        <taxon>Fungi</taxon>
        <taxon>Dikarya</taxon>
        <taxon>Ascomycota</taxon>
        <taxon>Pezizomycotina</taxon>
        <taxon>Sordariomycetes</taxon>
        <taxon>Xylariomycetidae</taxon>
        <taxon>Xylariales</taxon>
        <taxon>Xylariaceae</taxon>
        <taxon>Xylaria</taxon>
    </lineage>
</organism>
<name>A0A9W8TQW0_9PEZI</name>
<comment type="caution">
    <text evidence="2">The sequence shown here is derived from an EMBL/GenBank/DDBJ whole genome shotgun (WGS) entry which is preliminary data.</text>
</comment>
<feature type="signal peptide" evidence="1">
    <location>
        <begin position="1"/>
        <end position="26"/>
    </location>
</feature>